<reference evidence="1" key="2">
    <citation type="journal article" date="2014" name="Nature">
        <title>The genome of Eucalyptus grandis.</title>
        <authorList>
            <person name="Myburg A.A."/>
            <person name="Grattapaglia D."/>
            <person name="Tuskan G.A."/>
            <person name="Hellsten U."/>
            <person name="Hayes R.D."/>
            <person name="Grimwood J."/>
            <person name="Jenkins J."/>
            <person name="Lindquist E."/>
            <person name="Tice H."/>
            <person name="Bauer D."/>
            <person name="Goodstein D.M."/>
            <person name="Dubchak I."/>
            <person name="Poliakov A."/>
            <person name="Mizrachi E."/>
            <person name="Kullan A.R."/>
            <person name="Hussey S.G."/>
            <person name="Pinard D."/>
            <person name="van der Merwe K."/>
            <person name="Singh P."/>
            <person name="van Jaarsveld I."/>
            <person name="Silva-Junior O.B."/>
            <person name="Togawa R.C."/>
            <person name="Pappas M.R."/>
            <person name="Faria D.A."/>
            <person name="Sansaloni C.P."/>
            <person name="Petroli C.D."/>
            <person name="Yang X."/>
            <person name="Ranjan P."/>
            <person name="Tschaplinski T.J."/>
            <person name="Ye C.Y."/>
            <person name="Li T."/>
            <person name="Sterck L."/>
            <person name="Vanneste K."/>
            <person name="Murat F."/>
            <person name="Soler M."/>
            <person name="Clemente H.S."/>
            <person name="Saidi N."/>
            <person name="Cassan-Wang H."/>
            <person name="Dunand C."/>
            <person name="Hefer C.A."/>
            <person name="Bornberg-Bauer E."/>
            <person name="Kersting A.R."/>
            <person name="Vining K."/>
            <person name="Amarasinghe V."/>
            <person name="Ranik M."/>
            <person name="Naithani S."/>
            <person name="Elser J."/>
            <person name="Boyd A.E."/>
            <person name="Liston A."/>
            <person name="Spatafora J.W."/>
            <person name="Dharmwardhana P."/>
            <person name="Raja R."/>
            <person name="Sullivan C."/>
            <person name="Romanel E."/>
            <person name="Alves-Ferreira M."/>
            <person name="Kulheim C."/>
            <person name="Foley W."/>
            <person name="Carocha V."/>
            <person name="Paiva J."/>
            <person name="Kudrna D."/>
            <person name="Brommonschenkel S.H."/>
            <person name="Pasquali G."/>
            <person name="Byrne M."/>
            <person name="Rigault P."/>
            <person name="Tibbits J."/>
            <person name="Spokevicius A."/>
            <person name="Jones R.C."/>
            <person name="Steane D.A."/>
            <person name="Vaillancourt R.E."/>
            <person name="Potts B.M."/>
            <person name="Joubert F."/>
            <person name="Barry K."/>
            <person name="Pappas G.J."/>
            <person name="Strauss S.H."/>
            <person name="Jaiswal P."/>
            <person name="Grima-Pettenati J."/>
            <person name="Salse J."/>
            <person name="Van de Peer Y."/>
            <person name="Rokhsar D.S."/>
            <person name="Schmutz J."/>
        </authorList>
    </citation>
    <scope>NUCLEOTIDE SEQUENCE</scope>
    <source>
        <tissue evidence="1">Leaf extractions</tissue>
    </source>
</reference>
<dbReference type="EMBL" id="MU848531">
    <property type="protein sequence ID" value="KAK2632370.1"/>
    <property type="molecule type" value="Genomic_DNA"/>
</dbReference>
<dbReference type="EMBL" id="KK199047">
    <property type="protein sequence ID" value="KCW44792.1"/>
    <property type="molecule type" value="Genomic_DNA"/>
</dbReference>
<gene>
    <name evidence="2" type="ORF">EUGRSUZ_L01640</name>
</gene>
<reference evidence="2" key="1">
    <citation type="submission" date="2013-07" db="EMBL/GenBank/DDBJ databases">
        <title>The genome of Eucalyptus grandis.</title>
        <authorList>
            <person name="Schmutz J."/>
            <person name="Hayes R."/>
            <person name="Myburg A."/>
            <person name="Tuskan G."/>
            <person name="Grattapaglia D."/>
            <person name="Rokhsar D.S."/>
        </authorList>
    </citation>
    <scope>NUCLEOTIDE SEQUENCE</scope>
    <source>
        <tissue evidence="2">Leaf extractions</tissue>
    </source>
</reference>
<dbReference type="InParanoid" id="A0A058ZSL4"/>
<proteinExistence type="predicted"/>
<reference evidence="1" key="3">
    <citation type="submission" date="2023-04" db="EMBL/GenBank/DDBJ databases">
        <title>WGS assembly of Eucalyptus grandis.</title>
        <authorList>
            <person name="Myburg A."/>
            <person name="Grattapaglia D."/>
            <person name="Tuskan G."/>
            <person name="Hellsten U."/>
            <person name="Hayes R."/>
            <person name="Grimwood J."/>
            <person name="Jenkins J."/>
            <person name="Lindquist E."/>
            <person name="Tice H."/>
            <person name="Bauer D."/>
            <person name="Goodstein D."/>
            <person name="Dubchak I."/>
            <person name="Poliakov A."/>
            <person name="Mizrachi E."/>
            <person name="Kullan A."/>
            <person name="Hussey S."/>
            <person name="Pinard D."/>
            <person name="Van D."/>
            <person name="Singh P."/>
            <person name="Van J."/>
            <person name="Silva-Junior O."/>
            <person name="Togawa R."/>
            <person name="Pappas M."/>
            <person name="Faria D."/>
            <person name="Sansaloni C."/>
            <person name="Petroli C."/>
            <person name="Yang X."/>
            <person name="Ranjan P."/>
            <person name="Tschaplinski T."/>
            <person name="Ye C."/>
            <person name="Li T."/>
            <person name="Sterck L."/>
            <person name="Vanneste K."/>
            <person name="Murat F."/>
            <person name="Soler M."/>
            <person name="Clemente H."/>
            <person name="Saidi N."/>
            <person name="Cassan-Wang H."/>
            <person name="Dunand C."/>
            <person name="Hefer C."/>
            <person name="Bornberg-Bauer E."/>
            <person name="Kersting A."/>
            <person name="Vining K."/>
            <person name="Amarasinghe V."/>
            <person name="Ranik M."/>
            <person name="Naithani S."/>
            <person name="Elser J."/>
            <person name="Boyd A."/>
            <person name="Liston A."/>
            <person name="Spatafora J."/>
            <person name="Dharmwardhana P."/>
            <person name="Raja R."/>
            <person name="Sullivan C."/>
            <person name="Romanel E."/>
            <person name="Alves-Ferreira M."/>
            <person name="Kulheim C."/>
            <person name="Foley W."/>
            <person name="Carocha V."/>
            <person name="Paiva J."/>
            <person name="Kudrna D."/>
            <person name="Brommonschenkel S."/>
            <person name="Pasquali G."/>
            <person name="Byrne M."/>
            <person name="Rigault P."/>
            <person name="Tibbits J."/>
            <person name="Spokevicius A."/>
            <person name="Jones R."/>
            <person name="Steane D."/>
            <person name="Vaillancourt R."/>
            <person name="Potts B."/>
            <person name="Joubert F."/>
            <person name="Barry K."/>
            <person name="Pappas G."/>
            <person name="Strauss S."/>
            <person name="Jaiswal P."/>
            <person name="Grima-Pettenati J."/>
            <person name="Salse J."/>
            <person name="Van D."/>
            <person name="Rokhsar D."/>
            <person name="Schmutz J."/>
        </authorList>
    </citation>
    <scope>NUCLEOTIDE SEQUENCE</scope>
    <source>
        <tissue evidence="1">Leaf extractions</tissue>
    </source>
</reference>
<evidence type="ECO:0000313" key="2">
    <source>
        <dbReference type="EMBL" id="KCW44792.1"/>
    </source>
</evidence>
<dbReference type="Gramene" id="KCW44792">
    <property type="protein sequence ID" value="KCW44792"/>
    <property type="gene ID" value="EUGRSUZ_L01640"/>
</dbReference>
<name>A0A058ZSL4_EUCGR</name>
<reference evidence="1" key="4">
    <citation type="submission" date="2023-07" db="EMBL/GenBank/DDBJ databases">
        <authorList>
            <person name="Myburg A.A."/>
            <person name="Grattapaglia D."/>
            <person name="Tuskan G.A."/>
            <person name="Hellsten U."/>
            <person name="Hayes R.D."/>
            <person name="Grimwood J."/>
            <person name="Jenkins J."/>
            <person name="Lindquist E."/>
            <person name="Tice H."/>
            <person name="Bauer D."/>
            <person name="Goodstein D.M."/>
            <person name="Dubchak I."/>
            <person name="Poliakov A."/>
            <person name="Mizrachi E."/>
            <person name="Kullan A.R."/>
            <person name="Hussey S.G."/>
            <person name="Pinard D."/>
            <person name="Van D.M."/>
            <person name="Singh P."/>
            <person name="Van J.I."/>
            <person name="Silva-Junior O.B."/>
            <person name="Togawa R.C."/>
            <person name="Pappas M.R."/>
            <person name="Faria D.A."/>
            <person name="Sansaloni C.P."/>
            <person name="Petroli C.D."/>
            <person name="Yang X."/>
            <person name="Ranjan P."/>
            <person name="Tschaplinski T.J."/>
            <person name="Ye C.Y."/>
            <person name="Li T."/>
            <person name="Sterck L."/>
            <person name="Vanneste K."/>
            <person name="Murat F."/>
            <person name="Soler M."/>
            <person name="Clemente H.S."/>
            <person name="Saidi N."/>
            <person name="Cassan-Wang H."/>
            <person name="Dunand C."/>
            <person name="Hefer C.A."/>
            <person name="Bornberg-Bauer E."/>
            <person name="Kersting A.R."/>
            <person name="Vining K."/>
            <person name="Amarasinghe V."/>
            <person name="Ranik M."/>
            <person name="Naithani S."/>
            <person name="Elser J."/>
            <person name="Boyd A.E."/>
            <person name="Liston A."/>
            <person name="Spatafora J.W."/>
            <person name="Dharmwardhana P."/>
            <person name="Raja R."/>
            <person name="Sullivan C."/>
            <person name="Romanel E."/>
            <person name="Alves-Ferreira M."/>
            <person name="Kulheim C."/>
            <person name="Foley W."/>
            <person name="Carocha V."/>
            <person name="Paiva J."/>
            <person name="Kudrna D."/>
            <person name="Brommonschenkel S.H."/>
            <person name="Pasquali G."/>
            <person name="Byrne M."/>
            <person name="Rigault P."/>
            <person name="Tibbits J."/>
            <person name="Spokevicius A."/>
            <person name="Jones R.C."/>
            <person name="Steane D.A."/>
            <person name="Vaillancourt R.E."/>
            <person name="Potts B.M."/>
            <person name="Joubert F."/>
            <person name="Barry K."/>
            <person name="Pappas G.J."/>
            <person name="Strauss S.H."/>
            <person name="Jaiswal P."/>
            <person name="Grima-Pettenati J."/>
            <person name="Salse J."/>
            <person name="Van D.P."/>
            <person name="Rokhsar D.S."/>
            <person name="Schmutz J."/>
        </authorList>
    </citation>
    <scope>NUCLEOTIDE SEQUENCE</scope>
    <source>
        <tissue evidence="1">Leaf extractions</tissue>
    </source>
</reference>
<accession>A0A058ZSL4</accession>
<evidence type="ECO:0000313" key="3">
    <source>
        <dbReference type="Proteomes" id="UP000030711"/>
    </source>
</evidence>
<sequence>MVNYRQQYLQQSALASSSTGLGVPNWDSSYQSTGRHHLPLITNRHSDLWPRNLICACQCRRGHFCRNVNDAVCPHAIRIPQPITEKTHVTLWCAKIASEIRRWYRRSADELVTPRRALALHFQGNEARMQGQVNDEILVPLRVCSFVWRRFSRAFVAGLCSDRHDCVLHGLLVEPDVLCGYQGDFQGSLHLLFWLKITGRKA</sequence>
<dbReference type="Proteomes" id="UP000030711">
    <property type="component" value="Unassembled WGS sequence"/>
</dbReference>
<keyword evidence="3" id="KW-1185">Reference proteome</keyword>
<dbReference type="AlphaFoldDB" id="A0A058ZSL4"/>
<organism evidence="2">
    <name type="scientific">Eucalyptus grandis</name>
    <name type="common">Flooded gum</name>
    <dbReference type="NCBI Taxonomy" id="71139"/>
    <lineage>
        <taxon>Eukaryota</taxon>
        <taxon>Viridiplantae</taxon>
        <taxon>Streptophyta</taxon>
        <taxon>Embryophyta</taxon>
        <taxon>Tracheophyta</taxon>
        <taxon>Spermatophyta</taxon>
        <taxon>Magnoliopsida</taxon>
        <taxon>eudicotyledons</taxon>
        <taxon>Gunneridae</taxon>
        <taxon>Pentapetalae</taxon>
        <taxon>rosids</taxon>
        <taxon>malvids</taxon>
        <taxon>Myrtales</taxon>
        <taxon>Myrtaceae</taxon>
        <taxon>Myrtoideae</taxon>
        <taxon>Eucalypteae</taxon>
        <taxon>Eucalyptus</taxon>
    </lineage>
</organism>
<protein>
    <submittedName>
        <fullName evidence="2">Uncharacterized protein</fullName>
    </submittedName>
</protein>
<evidence type="ECO:0000313" key="1">
    <source>
        <dbReference type="EMBL" id="KAK2632370.1"/>
    </source>
</evidence>